<feature type="region of interest" description="Disordered" evidence="1">
    <location>
        <begin position="67"/>
        <end position="92"/>
    </location>
</feature>
<feature type="signal peptide" evidence="2">
    <location>
        <begin position="1"/>
        <end position="17"/>
    </location>
</feature>
<dbReference type="AlphaFoldDB" id="A0AAV2K003"/>
<feature type="chain" id="PRO_5043842004" description="Secreted protein" evidence="2">
    <location>
        <begin position="18"/>
        <end position="92"/>
    </location>
</feature>
<organism evidence="3 4">
    <name type="scientific">Knipowitschia caucasica</name>
    <name type="common">Caucasian dwarf goby</name>
    <name type="synonym">Pomatoschistus caucasicus</name>
    <dbReference type="NCBI Taxonomy" id="637954"/>
    <lineage>
        <taxon>Eukaryota</taxon>
        <taxon>Metazoa</taxon>
        <taxon>Chordata</taxon>
        <taxon>Craniata</taxon>
        <taxon>Vertebrata</taxon>
        <taxon>Euteleostomi</taxon>
        <taxon>Actinopterygii</taxon>
        <taxon>Neopterygii</taxon>
        <taxon>Teleostei</taxon>
        <taxon>Neoteleostei</taxon>
        <taxon>Acanthomorphata</taxon>
        <taxon>Gobiaria</taxon>
        <taxon>Gobiiformes</taxon>
        <taxon>Gobioidei</taxon>
        <taxon>Gobiidae</taxon>
        <taxon>Gobiinae</taxon>
        <taxon>Knipowitschia</taxon>
    </lineage>
</organism>
<dbReference type="Proteomes" id="UP001497482">
    <property type="component" value="Chromosome 15"/>
</dbReference>
<reference evidence="3 4" key="1">
    <citation type="submission" date="2024-04" db="EMBL/GenBank/DDBJ databases">
        <authorList>
            <person name="Waldvogel A.-M."/>
            <person name="Schoenle A."/>
        </authorList>
    </citation>
    <scope>NUCLEOTIDE SEQUENCE [LARGE SCALE GENOMIC DNA]</scope>
</reference>
<evidence type="ECO:0000256" key="1">
    <source>
        <dbReference type="SAM" id="MobiDB-lite"/>
    </source>
</evidence>
<accession>A0AAV2K003</accession>
<evidence type="ECO:0000313" key="4">
    <source>
        <dbReference type="Proteomes" id="UP001497482"/>
    </source>
</evidence>
<name>A0AAV2K003_KNICA</name>
<sequence>MWLCDVVLMWLCDVVLMWLCADVVMSGAGPWAFTNPHTITPGMPLHRERHYTGNAITPGTPLHRERHYTGNAGASGEHKGLMRAATRSGCVR</sequence>
<keyword evidence="4" id="KW-1185">Reference proteome</keyword>
<keyword evidence="2" id="KW-0732">Signal</keyword>
<gene>
    <name evidence="3" type="ORF">KC01_LOCUS13623</name>
</gene>
<evidence type="ECO:0008006" key="5">
    <source>
        <dbReference type="Google" id="ProtNLM"/>
    </source>
</evidence>
<dbReference type="EMBL" id="OZ035837">
    <property type="protein sequence ID" value="CAL1583115.1"/>
    <property type="molecule type" value="Genomic_DNA"/>
</dbReference>
<proteinExistence type="predicted"/>
<evidence type="ECO:0000256" key="2">
    <source>
        <dbReference type="SAM" id="SignalP"/>
    </source>
</evidence>
<protein>
    <recommendedName>
        <fullName evidence="5">Secreted protein</fullName>
    </recommendedName>
</protein>
<evidence type="ECO:0000313" key="3">
    <source>
        <dbReference type="EMBL" id="CAL1583115.1"/>
    </source>
</evidence>